<dbReference type="HOGENOM" id="CLU_1590797_0_0_2"/>
<feature type="transmembrane region" description="Helical" evidence="1">
    <location>
        <begin position="144"/>
        <end position="163"/>
    </location>
</feature>
<dbReference type="EMBL" id="CP010868">
    <property type="protein sequence ID" value="AJM93095.1"/>
    <property type="molecule type" value="Genomic_DNA"/>
</dbReference>
<dbReference type="PATRIC" id="fig|1582439.9.peg.1945"/>
<keyword evidence="1" id="KW-1133">Transmembrane helix</keyword>
<dbReference type="KEGG" id="nid:NPIRD3C_1885"/>
<proteinExistence type="predicted"/>
<accession>A0A0C5C184</accession>
<gene>
    <name evidence="2" type="ORF">NPIRD3C_1885</name>
</gene>
<dbReference type="GeneID" id="41600967"/>
<evidence type="ECO:0008006" key="4">
    <source>
        <dbReference type="Google" id="ProtNLM"/>
    </source>
</evidence>
<reference evidence="3" key="1">
    <citation type="submission" date="2015-02" db="EMBL/GenBank/DDBJ databases">
        <title>Characterization of two novel Thaumarchaeota isolated from the Northern Adriatic Sea.</title>
        <authorList>
            <person name="Bayer B."/>
            <person name="Vojvoda J."/>
            <person name="Offre P."/>
            <person name="Srivastava A."/>
            <person name="Elisabeth N."/>
            <person name="Garcia J.A.L."/>
            <person name="Schleper C."/>
            <person name="Herndl G.J."/>
        </authorList>
    </citation>
    <scope>NUCLEOTIDE SEQUENCE [LARGE SCALE GENOMIC DNA]</scope>
    <source>
        <strain evidence="3">D3C</strain>
    </source>
</reference>
<reference evidence="2 3" key="3">
    <citation type="journal article" date="2019" name="Int. J. Syst. Evol. Microbiol.">
        <title>Nitrosopumilus adriaticus sp. nov. and Nitrosopumilus piranensis sp. nov., two ammonia-oxidizing archaea from the Adriatic Sea and members of the class Nitrososphaeria.</title>
        <authorList>
            <person name="Bayer B."/>
            <person name="Vojvoda J."/>
            <person name="Reinthaler T."/>
            <person name="Reyes C."/>
            <person name="Pinto M."/>
            <person name="Herndl G.J."/>
        </authorList>
    </citation>
    <scope>NUCLEOTIDE SEQUENCE [LARGE SCALE GENOMIC DNA]</scope>
    <source>
        <strain evidence="2 3">D3C</strain>
    </source>
</reference>
<sequence>MKTRVSIFTILMILILPLFLQNSYACSCSAPTDFLAALQESEYAFIGTVTDIDNSGGPQKVTFYVTQIFKGDIKDNIFVLENLGLSFSDEYTTSKHSSCDVGYQIGITYTVFVHDNVHYNNGMCDTKPIGFLGLGLLNPFDYNLFYYVVLGMIVGSIIVIIRWKKRK</sequence>
<dbReference type="RefSeq" id="WP_148703814.1">
    <property type="nucleotide sequence ID" value="NZ_CP010868.1"/>
</dbReference>
<evidence type="ECO:0000256" key="1">
    <source>
        <dbReference type="SAM" id="Phobius"/>
    </source>
</evidence>
<keyword evidence="1" id="KW-0812">Transmembrane</keyword>
<keyword evidence="1" id="KW-0472">Membrane</keyword>
<keyword evidence="3" id="KW-1185">Reference proteome</keyword>
<protein>
    <recommendedName>
        <fullName evidence="4">CbiN domain protein</fullName>
    </recommendedName>
</protein>
<dbReference type="AlphaFoldDB" id="A0A0C5C184"/>
<name>A0A0C5C184_9ARCH</name>
<reference evidence="2 3" key="2">
    <citation type="journal article" date="2016" name="ISME J.">
        <title>Physiological and genomic characterization of two novel marine thaumarchaeal strains indicates niche differentiation.</title>
        <authorList>
            <person name="Bayer B."/>
            <person name="Vojvoda J."/>
            <person name="Offre P."/>
            <person name="Alves R.J."/>
            <person name="Elisabeth N.H."/>
            <person name="Garcia J.A."/>
            <person name="Volland J.M."/>
            <person name="Srivastava A."/>
            <person name="Schleper C."/>
            <person name="Herndl G.J."/>
        </authorList>
    </citation>
    <scope>NUCLEOTIDE SEQUENCE [LARGE SCALE GENOMIC DNA]</scope>
    <source>
        <strain evidence="2 3">D3C</strain>
    </source>
</reference>
<dbReference type="InterPro" id="IPR008993">
    <property type="entry name" value="TIMP-like_OB-fold"/>
</dbReference>
<dbReference type="Gene3D" id="2.40.50.120">
    <property type="match status" value="1"/>
</dbReference>
<dbReference type="Proteomes" id="UP000032027">
    <property type="component" value="Chromosome"/>
</dbReference>
<evidence type="ECO:0000313" key="2">
    <source>
        <dbReference type="EMBL" id="AJM93095.1"/>
    </source>
</evidence>
<dbReference type="STRING" id="1582439.NPIRD3C_1885"/>
<dbReference type="OrthoDB" id="381583at2157"/>
<organism evidence="2 3">
    <name type="scientific">Nitrosopumilus piranensis</name>
    <dbReference type="NCBI Taxonomy" id="1582439"/>
    <lineage>
        <taxon>Archaea</taxon>
        <taxon>Nitrososphaerota</taxon>
        <taxon>Nitrososphaeria</taxon>
        <taxon>Nitrosopumilales</taxon>
        <taxon>Nitrosopumilaceae</taxon>
        <taxon>Nitrosopumilus</taxon>
    </lineage>
</organism>
<evidence type="ECO:0000313" key="3">
    <source>
        <dbReference type="Proteomes" id="UP000032027"/>
    </source>
</evidence>